<evidence type="ECO:0000256" key="6">
    <source>
        <dbReference type="PIRSR" id="PIRSR600223-1"/>
    </source>
</evidence>
<evidence type="ECO:0000313" key="9">
    <source>
        <dbReference type="EMBL" id="OUQ35613.1"/>
    </source>
</evidence>
<evidence type="ECO:0000256" key="4">
    <source>
        <dbReference type="ARBA" id="ARBA00013208"/>
    </source>
</evidence>
<keyword evidence="7" id="KW-0472">Membrane</keyword>
<dbReference type="NCBIfam" id="TIGR02227">
    <property type="entry name" value="sigpep_I_bact"/>
    <property type="match status" value="1"/>
</dbReference>
<dbReference type="EMBL" id="NFLJ01000007">
    <property type="protein sequence ID" value="OUQ35613.1"/>
    <property type="molecule type" value="Genomic_DNA"/>
</dbReference>
<dbReference type="InterPro" id="IPR000223">
    <property type="entry name" value="Pept_S26A_signal_pept_1"/>
</dbReference>
<dbReference type="CDD" id="cd06530">
    <property type="entry name" value="S26_SPase_I"/>
    <property type="match status" value="1"/>
</dbReference>
<keyword evidence="5 7" id="KW-0378">Hydrolase</keyword>
<dbReference type="InterPro" id="IPR036286">
    <property type="entry name" value="LexA/Signal_pep-like_sf"/>
</dbReference>
<proteinExistence type="inferred from homology"/>
<dbReference type="GO" id="GO:0004252">
    <property type="term" value="F:serine-type endopeptidase activity"/>
    <property type="evidence" value="ECO:0007669"/>
    <property type="project" value="InterPro"/>
</dbReference>
<evidence type="ECO:0000259" key="8">
    <source>
        <dbReference type="Pfam" id="PF10502"/>
    </source>
</evidence>
<dbReference type="Pfam" id="PF10502">
    <property type="entry name" value="Peptidase_S26"/>
    <property type="match status" value="1"/>
</dbReference>
<comment type="caution">
    <text evidence="9">The sequence shown here is derived from an EMBL/GenBank/DDBJ whole genome shotgun (WGS) entry which is preliminary data.</text>
</comment>
<keyword evidence="7" id="KW-0645">Protease</keyword>
<evidence type="ECO:0000256" key="7">
    <source>
        <dbReference type="RuleBase" id="RU362042"/>
    </source>
</evidence>
<keyword evidence="7" id="KW-1133">Transmembrane helix</keyword>
<feature type="active site" evidence="6">
    <location>
        <position position="39"/>
    </location>
</feature>
<dbReference type="GO" id="GO:0006465">
    <property type="term" value="P:signal peptide processing"/>
    <property type="evidence" value="ECO:0007669"/>
    <property type="project" value="InterPro"/>
</dbReference>
<protein>
    <recommendedName>
        <fullName evidence="4 7">Signal peptidase I</fullName>
        <ecNumber evidence="4 7">3.4.21.89</ecNumber>
    </recommendedName>
</protein>
<comment type="similarity">
    <text evidence="3 7">Belongs to the peptidase S26 family.</text>
</comment>
<dbReference type="Proteomes" id="UP000195305">
    <property type="component" value="Unassembled WGS sequence"/>
</dbReference>
<feature type="active site" evidence="6">
    <location>
        <position position="81"/>
    </location>
</feature>
<dbReference type="GO" id="GO:0009003">
    <property type="term" value="F:signal peptidase activity"/>
    <property type="evidence" value="ECO:0007669"/>
    <property type="project" value="UniProtKB-EC"/>
</dbReference>
<dbReference type="InterPro" id="IPR019533">
    <property type="entry name" value="Peptidase_S26"/>
</dbReference>
<feature type="domain" description="Peptidase S26" evidence="8">
    <location>
        <begin position="14"/>
        <end position="171"/>
    </location>
</feature>
<dbReference type="PANTHER" id="PTHR43390">
    <property type="entry name" value="SIGNAL PEPTIDASE I"/>
    <property type="match status" value="1"/>
</dbReference>
<keyword evidence="7" id="KW-0812">Transmembrane</keyword>
<dbReference type="AlphaFoldDB" id="A0A1Y4T3Q9"/>
<name>A0A1Y4T3Q9_9FIRM</name>
<dbReference type="SUPFAM" id="SSF51306">
    <property type="entry name" value="LexA/Signal peptidase"/>
    <property type="match status" value="1"/>
</dbReference>
<dbReference type="PANTHER" id="PTHR43390:SF1">
    <property type="entry name" value="CHLOROPLAST PROCESSING PEPTIDASE"/>
    <property type="match status" value="1"/>
</dbReference>
<keyword evidence="10" id="KW-1185">Reference proteome</keyword>
<sequence length="182" mass="20905">MSVNKKKIYISLIEIIVVIALTIGIFKFVVIPVRIEGVSMENTLHDHSIAMINATGIQEDNIQRFDIVVLNSQQLNEKIIKRVIGLPNETVKFMNDELYINGNHIEQDFLDDDFVEKAKITYNVDQFTDDFEVTLADGEYFVMGDNRLRSTDSRELGPFRLDDIVGMKGLVIYPFSDIQWID</sequence>
<evidence type="ECO:0000256" key="3">
    <source>
        <dbReference type="ARBA" id="ARBA00009370"/>
    </source>
</evidence>
<dbReference type="PROSITE" id="PS00761">
    <property type="entry name" value="SPASE_I_3"/>
    <property type="match status" value="1"/>
</dbReference>
<evidence type="ECO:0000256" key="5">
    <source>
        <dbReference type="ARBA" id="ARBA00022801"/>
    </source>
</evidence>
<evidence type="ECO:0000256" key="1">
    <source>
        <dbReference type="ARBA" id="ARBA00000677"/>
    </source>
</evidence>
<feature type="transmembrane region" description="Helical" evidence="7">
    <location>
        <begin position="12"/>
        <end position="33"/>
    </location>
</feature>
<dbReference type="OrthoDB" id="9802919at2"/>
<dbReference type="GO" id="GO:0005886">
    <property type="term" value="C:plasma membrane"/>
    <property type="evidence" value="ECO:0007669"/>
    <property type="project" value="UniProtKB-SubCell"/>
</dbReference>
<comment type="subcellular location">
    <subcellularLocation>
        <location evidence="2">Cell membrane</location>
        <topology evidence="2">Single-pass type II membrane protein</topology>
    </subcellularLocation>
    <subcellularLocation>
        <location evidence="7">Membrane</location>
        <topology evidence="7">Single-pass type II membrane protein</topology>
    </subcellularLocation>
</comment>
<gene>
    <name evidence="9" type="ORF">B5E75_03355</name>
</gene>
<dbReference type="InterPro" id="IPR019758">
    <property type="entry name" value="Pept_S26A_signal_pept_1_CS"/>
</dbReference>
<accession>A0A1Y4T3Q9</accession>
<evidence type="ECO:0000256" key="2">
    <source>
        <dbReference type="ARBA" id="ARBA00004401"/>
    </source>
</evidence>
<comment type="catalytic activity">
    <reaction evidence="1 7">
        <text>Cleavage of hydrophobic, N-terminal signal or leader sequences from secreted and periplasmic proteins.</text>
        <dbReference type="EC" id="3.4.21.89"/>
    </reaction>
</comment>
<reference evidence="9 10" key="1">
    <citation type="journal article" date="2018" name="BMC Genomics">
        <title>Whole genome sequencing and function prediction of 133 gut anaerobes isolated from chicken caecum in pure cultures.</title>
        <authorList>
            <person name="Medvecky M."/>
            <person name="Cejkova D."/>
            <person name="Polansky O."/>
            <person name="Karasova D."/>
            <person name="Kubasova T."/>
            <person name="Cizek A."/>
            <person name="Rychlik I."/>
        </authorList>
    </citation>
    <scope>NUCLEOTIDE SEQUENCE [LARGE SCALE GENOMIC DNA]</scope>
    <source>
        <strain evidence="9 10">An13</strain>
    </source>
</reference>
<organism evidence="9 10">
    <name type="scientific">Massilimicrobiota timonensis</name>
    <dbReference type="NCBI Taxonomy" id="1776392"/>
    <lineage>
        <taxon>Bacteria</taxon>
        <taxon>Bacillati</taxon>
        <taxon>Bacillota</taxon>
        <taxon>Erysipelotrichia</taxon>
        <taxon>Erysipelotrichales</taxon>
        <taxon>Erysipelotrichaceae</taxon>
        <taxon>Massilimicrobiota</taxon>
    </lineage>
</organism>
<dbReference type="Gene3D" id="2.10.109.10">
    <property type="entry name" value="Umud Fragment, subunit A"/>
    <property type="match status" value="1"/>
</dbReference>
<dbReference type="EC" id="3.4.21.89" evidence="4 7"/>
<dbReference type="PRINTS" id="PR00727">
    <property type="entry name" value="LEADERPTASE"/>
</dbReference>
<evidence type="ECO:0000313" key="10">
    <source>
        <dbReference type="Proteomes" id="UP000195305"/>
    </source>
</evidence>